<accession>A0AAV9I4C2</accession>
<sequence>MKSYLSSSSVCCWVPCHHLPRSSGFHTSLFWRANYMLRANMNVRKPHRFVIRVECIASNLHSKMRRLLTVMDRSLDRGWNRHQKAAVIWITISCLILSPGFQFDILQGTFNDNSALAAKNRFAPGTNEPVVKDPEVILRNALPIENKTIRKVQHTLELIPKDIRTRSWSKIEQEFKQAKSLLEKQKDDILVSVPESKRTKAQAILDDLISNKMPSLKQVISEKDSERIIATNTDVLRDIGVLEEDMVKQFPYEIPSEYDYLPQLKGRAVVELTIKKANNQKFDLDGQLFEQGHLTLVIDGYSAPVTGGCFVDLVNRGFYDGMKVIRSDGFVIQTGDPEGPDDGYVDPRTKKKRLVPLEVFAKGDEAPTYGITLEDDGRGAAATVLPFTSYGTLAMAREEFDANSASSQFFWLLFDPELTPAGRNLLDGRYAVFGYTVGGQEYLQDFKVGDYIQQAKVIKGLENLKQPSDTSTAE</sequence>
<dbReference type="EC" id="5.2.1.8" evidence="1"/>
<name>A0AAV9I4C2_9RHOD</name>
<keyword evidence="7" id="KW-1185">Reference proteome</keyword>
<evidence type="ECO:0000259" key="5">
    <source>
        <dbReference type="PROSITE" id="PS50072"/>
    </source>
</evidence>
<evidence type="ECO:0000313" key="7">
    <source>
        <dbReference type="Proteomes" id="UP001300502"/>
    </source>
</evidence>
<dbReference type="InterPro" id="IPR029000">
    <property type="entry name" value="Cyclophilin-like_dom_sf"/>
</dbReference>
<keyword evidence="3" id="KW-0697">Rotamase</keyword>
<dbReference type="GO" id="GO:0003755">
    <property type="term" value="F:peptidyl-prolyl cis-trans isomerase activity"/>
    <property type="evidence" value="ECO:0007669"/>
    <property type="project" value="UniProtKB-KW"/>
</dbReference>
<dbReference type="Proteomes" id="UP001300502">
    <property type="component" value="Unassembled WGS sequence"/>
</dbReference>
<evidence type="ECO:0000313" key="6">
    <source>
        <dbReference type="EMBL" id="KAK4523239.1"/>
    </source>
</evidence>
<keyword evidence="2" id="KW-0793">Thylakoid</keyword>
<comment type="caution">
    <text evidence="6">The sequence shown here is derived from an EMBL/GenBank/DDBJ whole genome shotgun (WGS) entry which is preliminary data.</text>
</comment>
<dbReference type="PROSITE" id="PS50072">
    <property type="entry name" value="CSA_PPIASE_2"/>
    <property type="match status" value="1"/>
</dbReference>
<dbReference type="InterPro" id="IPR048563">
    <property type="entry name" value="CYP38_PsbQ-like"/>
</dbReference>
<proteinExistence type="predicted"/>
<dbReference type="InterPro" id="IPR023222">
    <property type="entry name" value="PsbQ-like_dom_sf"/>
</dbReference>
<evidence type="ECO:0000256" key="2">
    <source>
        <dbReference type="ARBA" id="ARBA00023078"/>
    </source>
</evidence>
<protein>
    <recommendedName>
        <fullName evidence="1">peptidylprolyl isomerase</fullName>
        <ecNumber evidence="1">5.2.1.8</ecNumber>
    </recommendedName>
</protein>
<dbReference type="Gene3D" id="2.40.100.10">
    <property type="entry name" value="Cyclophilin-like"/>
    <property type="match status" value="1"/>
</dbReference>
<evidence type="ECO:0000256" key="4">
    <source>
        <dbReference type="ARBA" id="ARBA00023235"/>
    </source>
</evidence>
<dbReference type="AlphaFoldDB" id="A0AAV9I4C2"/>
<dbReference type="SUPFAM" id="SSF50891">
    <property type="entry name" value="Cyclophilin-like"/>
    <property type="match status" value="1"/>
</dbReference>
<dbReference type="InterPro" id="IPR044665">
    <property type="entry name" value="E_coli_cyclophilin_A-like"/>
</dbReference>
<dbReference type="EMBL" id="JANCYU010000012">
    <property type="protein sequence ID" value="KAK4523239.1"/>
    <property type="molecule type" value="Genomic_DNA"/>
</dbReference>
<gene>
    <name evidence="6" type="ORF">GAYE_PCTG44G1132</name>
</gene>
<feature type="domain" description="PPIase cyclophilin-type" evidence="5">
    <location>
        <begin position="281"/>
        <end position="474"/>
    </location>
</feature>
<reference evidence="6 7" key="1">
    <citation type="submission" date="2022-07" db="EMBL/GenBank/DDBJ databases">
        <title>Genome-wide signatures of adaptation to extreme environments.</title>
        <authorList>
            <person name="Cho C.H."/>
            <person name="Yoon H.S."/>
        </authorList>
    </citation>
    <scope>NUCLEOTIDE SEQUENCE [LARGE SCALE GENOMIC DNA]</scope>
    <source>
        <strain evidence="6 7">108.79 E11</strain>
    </source>
</reference>
<dbReference type="Gene3D" id="1.20.120.290">
    <property type="entry name" value="Oxygen-evolving enhancer protein 3 (PsbQ), four-helix up-down bundle"/>
    <property type="match status" value="1"/>
</dbReference>
<keyword evidence="4" id="KW-0413">Isomerase</keyword>
<dbReference type="SUPFAM" id="SSF101112">
    <property type="entry name" value="Oxygen-evolving enhancer protein 3"/>
    <property type="match status" value="1"/>
</dbReference>
<dbReference type="CDD" id="cd01924">
    <property type="entry name" value="cyclophilin_TLP40_like"/>
    <property type="match status" value="1"/>
</dbReference>
<dbReference type="PANTHER" id="PTHR43246">
    <property type="entry name" value="PEPTIDYL-PROLYL CIS-TRANS ISOMERASE CYP38, CHLOROPLASTIC"/>
    <property type="match status" value="1"/>
</dbReference>
<dbReference type="Pfam" id="PF21329">
    <property type="entry name" value="CYP38_PsbQ-like"/>
    <property type="match status" value="1"/>
</dbReference>
<evidence type="ECO:0000256" key="1">
    <source>
        <dbReference type="ARBA" id="ARBA00013194"/>
    </source>
</evidence>
<dbReference type="InterPro" id="IPR002130">
    <property type="entry name" value="Cyclophilin-type_PPIase_dom"/>
</dbReference>
<evidence type="ECO:0000256" key="3">
    <source>
        <dbReference type="ARBA" id="ARBA00023110"/>
    </source>
</evidence>
<organism evidence="6 7">
    <name type="scientific">Galdieria yellowstonensis</name>
    <dbReference type="NCBI Taxonomy" id="3028027"/>
    <lineage>
        <taxon>Eukaryota</taxon>
        <taxon>Rhodophyta</taxon>
        <taxon>Bangiophyceae</taxon>
        <taxon>Galdieriales</taxon>
        <taxon>Galdieriaceae</taxon>
        <taxon>Galdieria</taxon>
    </lineage>
</organism>
<dbReference type="Pfam" id="PF00160">
    <property type="entry name" value="Pro_isomerase"/>
    <property type="match status" value="1"/>
</dbReference>